<proteinExistence type="predicted"/>
<gene>
    <name evidence="2" type="ORF">DEO72_LG2g3359</name>
</gene>
<accession>A0A4D6L3A4</accession>
<keyword evidence="3" id="KW-1185">Reference proteome</keyword>
<dbReference type="EMBL" id="CP039346">
    <property type="protein sequence ID" value="QCD83017.1"/>
    <property type="molecule type" value="Genomic_DNA"/>
</dbReference>
<name>A0A4D6L3A4_VIGUN</name>
<sequence>MAHHLPIQASIIVSQTTHQEAKNNSVSAWLGPHVAKEQQRLRLARPTCRQAKLLQTAWRYSLTARRQRLSDPTVFSSPPGGSHRAARRLLSADPLTLRLSPGGLVSPPGAIPEQYLTGFSTSTSLFYFQKARSTAPDHAIAWRRFACRQAEHQYLHKPGLFIPATASTLFLKFIAARRIIPKQEQHSKPDVPPGGGNEPPGGFWKNPETSIQQCRNDAVIML</sequence>
<evidence type="ECO:0000256" key="1">
    <source>
        <dbReference type="SAM" id="MobiDB-lite"/>
    </source>
</evidence>
<reference evidence="2 3" key="1">
    <citation type="submission" date="2019-04" db="EMBL/GenBank/DDBJ databases">
        <title>An improved genome assembly and genetic linkage map for asparagus bean, Vigna unguiculata ssp. sesquipedialis.</title>
        <authorList>
            <person name="Xia Q."/>
            <person name="Zhang R."/>
            <person name="Dong Y."/>
        </authorList>
    </citation>
    <scope>NUCLEOTIDE SEQUENCE [LARGE SCALE GENOMIC DNA]</scope>
    <source>
        <tissue evidence="2">Leaf</tissue>
    </source>
</reference>
<evidence type="ECO:0000313" key="3">
    <source>
        <dbReference type="Proteomes" id="UP000501690"/>
    </source>
</evidence>
<dbReference type="AlphaFoldDB" id="A0A4D6L3A4"/>
<organism evidence="2 3">
    <name type="scientific">Vigna unguiculata</name>
    <name type="common">Cowpea</name>
    <dbReference type="NCBI Taxonomy" id="3917"/>
    <lineage>
        <taxon>Eukaryota</taxon>
        <taxon>Viridiplantae</taxon>
        <taxon>Streptophyta</taxon>
        <taxon>Embryophyta</taxon>
        <taxon>Tracheophyta</taxon>
        <taxon>Spermatophyta</taxon>
        <taxon>Magnoliopsida</taxon>
        <taxon>eudicotyledons</taxon>
        <taxon>Gunneridae</taxon>
        <taxon>Pentapetalae</taxon>
        <taxon>rosids</taxon>
        <taxon>fabids</taxon>
        <taxon>Fabales</taxon>
        <taxon>Fabaceae</taxon>
        <taxon>Papilionoideae</taxon>
        <taxon>50 kb inversion clade</taxon>
        <taxon>NPAAA clade</taxon>
        <taxon>indigoferoid/millettioid clade</taxon>
        <taxon>Phaseoleae</taxon>
        <taxon>Vigna</taxon>
    </lineage>
</organism>
<feature type="region of interest" description="Disordered" evidence="1">
    <location>
        <begin position="182"/>
        <end position="208"/>
    </location>
</feature>
<protein>
    <submittedName>
        <fullName evidence="2">Uncharacterized protein</fullName>
    </submittedName>
</protein>
<evidence type="ECO:0000313" key="2">
    <source>
        <dbReference type="EMBL" id="QCD83017.1"/>
    </source>
</evidence>
<dbReference type="Proteomes" id="UP000501690">
    <property type="component" value="Linkage Group LG2"/>
</dbReference>